<name>A0A344LI60_9PSEU</name>
<reference evidence="2 3" key="1">
    <citation type="submission" date="2016-04" db="EMBL/GenBank/DDBJ databases">
        <title>Complete genome sequence and analysis of deep-sea sediment isolate, Amycolatopsis sp. WP1.</title>
        <authorList>
            <person name="Wang H."/>
            <person name="Chen S."/>
            <person name="Wu Q."/>
        </authorList>
    </citation>
    <scope>NUCLEOTIDE SEQUENCE [LARGE SCALE GENOMIC DNA]</scope>
    <source>
        <strain evidence="2 3">WP1</strain>
    </source>
</reference>
<keyword evidence="1" id="KW-1133">Transmembrane helix</keyword>
<dbReference type="Proteomes" id="UP000250434">
    <property type="component" value="Chromosome"/>
</dbReference>
<keyword evidence="3" id="KW-1185">Reference proteome</keyword>
<feature type="transmembrane region" description="Helical" evidence="1">
    <location>
        <begin position="6"/>
        <end position="25"/>
    </location>
</feature>
<accession>A0A344LI60</accession>
<evidence type="ECO:0000313" key="2">
    <source>
        <dbReference type="EMBL" id="AXB47734.1"/>
    </source>
</evidence>
<organism evidence="2 3">
    <name type="scientific">Amycolatopsis albispora</name>
    <dbReference type="NCBI Taxonomy" id="1804986"/>
    <lineage>
        <taxon>Bacteria</taxon>
        <taxon>Bacillati</taxon>
        <taxon>Actinomycetota</taxon>
        <taxon>Actinomycetes</taxon>
        <taxon>Pseudonocardiales</taxon>
        <taxon>Pseudonocardiaceae</taxon>
        <taxon>Amycolatopsis</taxon>
    </lineage>
</organism>
<evidence type="ECO:0000313" key="3">
    <source>
        <dbReference type="Proteomes" id="UP000250434"/>
    </source>
</evidence>
<dbReference type="AlphaFoldDB" id="A0A344LI60"/>
<gene>
    <name evidence="2" type="ORF">A4R43_39170</name>
</gene>
<evidence type="ECO:0000256" key="1">
    <source>
        <dbReference type="SAM" id="Phobius"/>
    </source>
</evidence>
<keyword evidence="1" id="KW-0812">Transmembrane</keyword>
<dbReference type="KEGG" id="aab:A4R43_39170"/>
<keyword evidence="1" id="KW-0472">Membrane</keyword>
<proteinExistence type="predicted"/>
<sequence>MWGSGGVLLGLILGVLGALVVPGWFDSPSRVEQLEQEYAARDTALTRDLVSLAEQARTEVTEMVSFAGVPSAEQLTSWKSAVDRAVARFAERPSGGTEVNLARSGFAGAVSLLDRALAAYPVSAPLGESLRKDAVVAWSVAANQLDLAGIKAGLGHVHVFLPTQGLPGEMAEHGHP</sequence>
<dbReference type="OrthoDB" id="3690795at2"/>
<dbReference type="EMBL" id="CP015163">
    <property type="protein sequence ID" value="AXB47734.1"/>
    <property type="molecule type" value="Genomic_DNA"/>
</dbReference>
<protein>
    <submittedName>
        <fullName evidence="2">Uncharacterized protein</fullName>
    </submittedName>
</protein>